<dbReference type="AlphaFoldDB" id="A0A7Y0Q6U6"/>
<gene>
    <name evidence="1" type="ORF">HII17_08105</name>
</gene>
<protein>
    <recommendedName>
        <fullName evidence="3">Lipoprotein</fullName>
    </recommendedName>
</protein>
<evidence type="ECO:0000313" key="1">
    <source>
        <dbReference type="EMBL" id="NMP31521.1"/>
    </source>
</evidence>
<name>A0A7Y0Q6U6_9GAMM</name>
<dbReference type="Proteomes" id="UP000568664">
    <property type="component" value="Unassembled WGS sequence"/>
</dbReference>
<evidence type="ECO:0008006" key="3">
    <source>
        <dbReference type="Google" id="ProtNLM"/>
    </source>
</evidence>
<keyword evidence="2" id="KW-1185">Reference proteome</keyword>
<organism evidence="1 2">
    <name type="scientific">Thalassotalea algicola</name>
    <dbReference type="NCBI Taxonomy" id="2716224"/>
    <lineage>
        <taxon>Bacteria</taxon>
        <taxon>Pseudomonadati</taxon>
        <taxon>Pseudomonadota</taxon>
        <taxon>Gammaproteobacteria</taxon>
        <taxon>Alteromonadales</taxon>
        <taxon>Colwelliaceae</taxon>
        <taxon>Thalassotalea</taxon>
    </lineage>
</organism>
<sequence length="135" mass="15160">MKLYFCCFYAMLGIIQGCSSNSSYTSNHKCLDVANELHELATSNVAGISLNMPNNEGSVYFRMNEGQIKAICSSANFKITNRGLVTSTPNQDVYYFQNSEVELVDARKSTNGLWYSKLTPKNKNQWFAVFVPTKT</sequence>
<dbReference type="EMBL" id="JABBXH010000002">
    <property type="protein sequence ID" value="NMP31521.1"/>
    <property type="molecule type" value="Genomic_DNA"/>
</dbReference>
<dbReference type="PROSITE" id="PS51257">
    <property type="entry name" value="PROKAR_LIPOPROTEIN"/>
    <property type="match status" value="1"/>
</dbReference>
<reference evidence="1 2" key="1">
    <citation type="submission" date="2020-04" db="EMBL/GenBank/DDBJ databases">
        <title>Thalassotalea sp. M1531, isolated from the surface of marine red alga.</title>
        <authorList>
            <person name="Pang L."/>
            <person name="Lu D.-C."/>
        </authorList>
    </citation>
    <scope>NUCLEOTIDE SEQUENCE [LARGE SCALE GENOMIC DNA]</scope>
    <source>
        <strain evidence="1 2">M1531</strain>
    </source>
</reference>
<evidence type="ECO:0000313" key="2">
    <source>
        <dbReference type="Proteomes" id="UP000568664"/>
    </source>
</evidence>
<dbReference type="RefSeq" id="WP_169074829.1">
    <property type="nucleotide sequence ID" value="NZ_JABBXH010000002.1"/>
</dbReference>
<proteinExistence type="predicted"/>
<accession>A0A7Y0Q6U6</accession>
<comment type="caution">
    <text evidence="1">The sequence shown here is derived from an EMBL/GenBank/DDBJ whole genome shotgun (WGS) entry which is preliminary data.</text>
</comment>